<dbReference type="PANTHER" id="PTHR24412:SF187">
    <property type="entry name" value="KELCH-LIKE PROTEIN 35"/>
    <property type="match status" value="1"/>
</dbReference>
<dbReference type="Gene3D" id="1.25.40.420">
    <property type="match status" value="1"/>
</dbReference>
<dbReference type="CDD" id="cd18463">
    <property type="entry name" value="BACK_KLHL24"/>
    <property type="match status" value="1"/>
</dbReference>
<keyword evidence="5" id="KW-1185">Reference proteome</keyword>
<dbReference type="Proteomes" id="UP000812440">
    <property type="component" value="Unassembled WGS sequence"/>
</dbReference>
<dbReference type="FunFam" id="1.25.40.420:FF:000001">
    <property type="entry name" value="Kelch-like family member 12"/>
    <property type="match status" value="1"/>
</dbReference>
<proteinExistence type="predicted"/>
<evidence type="ECO:0000259" key="3">
    <source>
        <dbReference type="PROSITE" id="PS50097"/>
    </source>
</evidence>
<dbReference type="InterPro" id="IPR030601">
    <property type="entry name" value="KLHL35_BTB_POZ_dom"/>
</dbReference>
<evidence type="ECO:0000256" key="2">
    <source>
        <dbReference type="ARBA" id="ARBA00022737"/>
    </source>
</evidence>
<dbReference type="InterPro" id="IPR011333">
    <property type="entry name" value="SKP1/BTB/POZ_sf"/>
</dbReference>
<reference evidence="4" key="1">
    <citation type="thesis" date="2020" institute="ProQuest LLC" country="789 East Eisenhower Parkway, Ann Arbor, MI, USA">
        <title>Comparative Genomics and Chromosome Evolution.</title>
        <authorList>
            <person name="Mudd A.B."/>
        </authorList>
    </citation>
    <scope>NUCLEOTIDE SEQUENCE</scope>
    <source>
        <strain evidence="4">Female2</strain>
        <tissue evidence="4">Blood</tissue>
    </source>
</reference>
<sequence>MGETLKEELVFRSNSLENSNQELKGEKISMSLCDGSCNAIEILQSLNIYRKTSMFTDVVLVIEGWDYPCHKAVLSSNSSYFRAMFGGHLKESHLNVIEIQKISSPNMSTLLDYMYGGSLEIDEDNVVGLLEASDLLHMSRLRDACVKFLENQLHPCNCVGIMKFADSFSIFTLSEKSKKLMLEGFAEVSCHEEFLSLSKDELVEYLSNENLVVRREEEVFEAVMKWVNKNSLERCKNLKELLELVRLPLLDPAYFLEKVEMDKTIQGCTECFSLLHEARMYYILGNQVNSLRQRPRR</sequence>
<dbReference type="OrthoDB" id="19132at2759"/>
<dbReference type="CDD" id="cd18265">
    <property type="entry name" value="BTB_POZ_KLHL35"/>
    <property type="match status" value="1"/>
</dbReference>
<dbReference type="InterPro" id="IPR011705">
    <property type="entry name" value="BACK"/>
</dbReference>
<gene>
    <name evidence="4" type="ORF">GDO86_018738</name>
</gene>
<dbReference type="PANTHER" id="PTHR24412">
    <property type="entry name" value="KELCH PROTEIN"/>
    <property type="match status" value="1"/>
</dbReference>
<evidence type="ECO:0000313" key="5">
    <source>
        <dbReference type="Proteomes" id="UP000812440"/>
    </source>
</evidence>
<dbReference type="EMBL" id="JAACNH010001902">
    <property type="protein sequence ID" value="KAG8429968.1"/>
    <property type="molecule type" value="Genomic_DNA"/>
</dbReference>
<keyword evidence="2" id="KW-0677">Repeat</keyword>
<dbReference type="GO" id="GO:0031463">
    <property type="term" value="C:Cul3-RING ubiquitin ligase complex"/>
    <property type="evidence" value="ECO:0007669"/>
    <property type="project" value="TreeGrafter"/>
</dbReference>
<protein>
    <recommendedName>
        <fullName evidence="3">BTB domain-containing protein</fullName>
    </recommendedName>
</protein>
<comment type="caution">
    <text evidence="4">The sequence shown here is derived from an EMBL/GenBank/DDBJ whole genome shotgun (WGS) entry which is preliminary data.</text>
</comment>
<feature type="domain" description="BTB" evidence="3">
    <location>
        <begin position="56"/>
        <end position="123"/>
    </location>
</feature>
<keyword evidence="1" id="KW-0880">Kelch repeat</keyword>
<evidence type="ECO:0000313" key="4">
    <source>
        <dbReference type="EMBL" id="KAG8429968.1"/>
    </source>
</evidence>
<dbReference type="SUPFAM" id="SSF54695">
    <property type="entry name" value="POZ domain"/>
    <property type="match status" value="1"/>
</dbReference>
<dbReference type="AlphaFoldDB" id="A0A8T2IGU7"/>
<dbReference type="InterPro" id="IPR000210">
    <property type="entry name" value="BTB/POZ_dom"/>
</dbReference>
<dbReference type="Gene3D" id="3.30.710.10">
    <property type="entry name" value="Potassium Channel Kv1.1, Chain A"/>
    <property type="match status" value="1"/>
</dbReference>
<accession>A0A8T2IGU7</accession>
<dbReference type="Pfam" id="PF07707">
    <property type="entry name" value="BACK"/>
    <property type="match status" value="1"/>
</dbReference>
<dbReference type="PROSITE" id="PS50097">
    <property type="entry name" value="BTB"/>
    <property type="match status" value="1"/>
</dbReference>
<dbReference type="SMART" id="SM00225">
    <property type="entry name" value="BTB"/>
    <property type="match status" value="1"/>
</dbReference>
<dbReference type="SMART" id="SM00875">
    <property type="entry name" value="BACK"/>
    <property type="match status" value="1"/>
</dbReference>
<evidence type="ECO:0000256" key="1">
    <source>
        <dbReference type="ARBA" id="ARBA00022441"/>
    </source>
</evidence>
<dbReference type="GO" id="GO:0006511">
    <property type="term" value="P:ubiquitin-dependent protein catabolic process"/>
    <property type="evidence" value="ECO:0007669"/>
    <property type="project" value="TreeGrafter"/>
</dbReference>
<name>A0A8T2IGU7_9PIPI</name>
<dbReference type="GO" id="GO:0005737">
    <property type="term" value="C:cytoplasm"/>
    <property type="evidence" value="ECO:0007669"/>
    <property type="project" value="TreeGrafter"/>
</dbReference>
<dbReference type="InterPro" id="IPR047071">
    <property type="entry name" value="KLHL24_BACK"/>
</dbReference>
<dbReference type="Pfam" id="PF00651">
    <property type="entry name" value="BTB"/>
    <property type="match status" value="1"/>
</dbReference>
<organism evidence="4 5">
    <name type="scientific">Hymenochirus boettgeri</name>
    <name type="common">Congo dwarf clawed frog</name>
    <dbReference type="NCBI Taxonomy" id="247094"/>
    <lineage>
        <taxon>Eukaryota</taxon>
        <taxon>Metazoa</taxon>
        <taxon>Chordata</taxon>
        <taxon>Craniata</taxon>
        <taxon>Vertebrata</taxon>
        <taxon>Euteleostomi</taxon>
        <taxon>Amphibia</taxon>
        <taxon>Batrachia</taxon>
        <taxon>Anura</taxon>
        <taxon>Pipoidea</taxon>
        <taxon>Pipidae</taxon>
        <taxon>Pipinae</taxon>
        <taxon>Hymenochirus</taxon>
    </lineage>
</organism>